<proteinExistence type="predicted"/>
<evidence type="ECO:0000313" key="2">
    <source>
        <dbReference type="EMBL" id="QDU21769.1"/>
    </source>
</evidence>
<protein>
    <recommendedName>
        <fullName evidence="4">Thioredoxin domain-containing protein</fullName>
    </recommendedName>
</protein>
<keyword evidence="3" id="KW-1185">Reference proteome</keyword>
<organism evidence="2 3">
    <name type="scientific">Urbifossiella limnaea</name>
    <dbReference type="NCBI Taxonomy" id="2528023"/>
    <lineage>
        <taxon>Bacteria</taxon>
        <taxon>Pseudomonadati</taxon>
        <taxon>Planctomycetota</taxon>
        <taxon>Planctomycetia</taxon>
        <taxon>Gemmatales</taxon>
        <taxon>Gemmataceae</taxon>
        <taxon>Urbifossiella</taxon>
    </lineage>
</organism>
<dbReference type="InterPro" id="IPR047698">
    <property type="entry name" value="ArsF-like"/>
</dbReference>
<dbReference type="KEGG" id="uli:ETAA1_37420"/>
<dbReference type="AlphaFoldDB" id="A0A517XW83"/>
<sequence precursor="true">MKWIRRLTTAGLIAFVVASLGLAVADATGLRATPTPVGDPPPPATAPVVAYYFHSNHRCPTCRAIEANGQAALADAVRDGRVEWRVVNYDAAANKHFAEDYELAFASLVLVATDGGSPPRRKTLDRVWGLHADPPAFARYVQAELAAFTGGRP</sequence>
<feature type="chain" id="PRO_5021843647" description="Thioredoxin domain-containing protein" evidence="1">
    <location>
        <begin position="26"/>
        <end position="153"/>
    </location>
</feature>
<evidence type="ECO:0008006" key="4">
    <source>
        <dbReference type="Google" id="ProtNLM"/>
    </source>
</evidence>
<dbReference type="EMBL" id="CP036273">
    <property type="protein sequence ID" value="QDU21769.1"/>
    <property type="molecule type" value="Genomic_DNA"/>
</dbReference>
<name>A0A517XW83_9BACT</name>
<dbReference type="NCBIfam" id="NF040494">
    <property type="entry name" value="nitrored_ArsF"/>
    <property type="match status" value="1"/>
</dbReference>
<reference evidence="2 3" key="1">
    <citation type="submission" date="2019-02" db="EMBL/GenBank/DDBJ databases">
        <title>Deep-cultivation of Planctomycetes and their phenomic and genomic characterization uncovers novel biology.</title>
        <authorList>
            <person name="Wiegand S."/>
            <person name="Jogler M."/>
            <person name="Boedeker C."/>
            <person name="Pinto D."/>
            <person name="Vollmers J."/>
            <person name="Rivas-Marin E."/>
            <person name="Kohn T."/>
            <person name="Peeters S.H."/>
            <person name="Heuer A."/>
            <person name="Rast P."/>
            <person name="Oberbeckmann S."/>
            <person name="Bunk B."/>
            <person name="Jeske O."/>
            <person name="Meyerdierks A."/>
            <person name="Storesund J.E."/>
            <person name="Kallscheuer N."/>
            <person name="Luecker S."/>
            <person name="Lage O.M."/>
            <person name="Pohl T."/>
            <person name="Merkel B.J."/>
            <person name="Hornburger P."/>
            <person name="Mueller R.-W."/>
            <person name="Bruemmer F."/>
            <person name="Labrenz M."/>
            <person name="Spormann A.M."/>
            <person name="Op den Camp H."/>
            <person name="Overmann J."/>
            <person name="Amann R."/>
            <person name="Jetten M.S.M."/>
            <person name="Mascher T."/>
            <person name="Medema M.H."/>
            <person name="Devos D.P."/>
            <person name="Kaster A.-K."/>
            <person name="Ovreas L."/>
            <person name="Rohde M."/>
            <person name="Galperin M.Y."/>
            <person name="Jogler C."/>
        </authorList>
    </citation>
    <scope>NUCLEOTIDE SEQUENCE [LARGE SCALE GENOMIC DNA]</scope>
    <source>
        <strain evidence="2 3">ETA_A1</strain>
    </source>
</reference>
<gene>
    <name evidence="2" type="ORF">ETAA1_37420</name>
</gene>
<evidence type="ECO:0000313" key="3">
    <source>
        <dbReference type="Proteomes" id="UP000319576"/>
    </source>
</evidence>
<feature type="signal peptide" evidence="1">
    <location>
        <begin position="1"/>
        <end position="25"/>
    </location>
</feature>
<dbReference type="Proteomes" id="UP000319576">
    <property type="component" value="Chromosome"/>
</dbReference>
<dbReference type="Gene3D" id="3.40.30.10">
    <property type="entry name" value="Glutaredoxin"/>
    <property type="match status" value="1"/>
</dbReference>
<accession>A0A517XW83</accession>
<dbReference type="RefSeq" id="WP_202920215.1">
    <property type="nucleotide sequence ID" value="NZ_CP036273.1"/>
</dbReference>
<evidence type="ECO:0000256" key="1">
    <source>
        <dbReference type="SAM" id="SignalP"/>
    </source>
</evidence>
<keyword evidence="1" id="KW-0732">Signal</keyword>